<sequence length="74" mass="8457">MFPSEWVHRSSQAIYNKYNYLPEYLVTMIPTLTLQFNFPQEVVITADATFTQMFGVLYISLTGLMDSMVPNSGP</sequence>
<gene>
    <name evidence="1" type="ORF">DSO57_1001791</name>
</gene>
<comment type="caution">
    <text evidence="1">The sequence shown here is derived from an EMBL/GenBank/DDBJ whole genome shotgun (WGS) entry which is preliminary data.</text>
</comment>
<name>A0ACC2U716_9FUNG</name>
<dbReference type="Proteomes" id="UP001165960">
    <property type="component" value="Unassembled WGS sequence"/>
</dbReference>
<organism evidence="1 2">
    <name type="scientific">Entomophthora muscae</name>
    <dbReference type="NCBI Taxonomy" id="34485"/>
    <lineage>
        <taxon>Eukaryota</taxon>
        <taxon>Fungi</taxon>
        <taxon>Fungi incertae sedis</taxon>
        <taxon>Zoopagomycota</taxon>
        <taxon>Entomophthoromycotina</taxon>
        <taxon>Entomophthoromycetes</taxon>
        <taxon>Entomophthorales</taxon>
        <taxon>Entomophthoraceae</taxon>
        <taxon>Entomophthora</taxon>
    </lineage>
</organism>
<proteinExistence type="predicted"/>
<reference evidence="1" key="1">
    <citation type="submission" date="2022-04" db="EMBL/GenBank/DDBJ databases">
        <title>Genome of the entomopathogenic fungus Entomophthora muscae.</title>
        <authorList>
            <person name="Elya C."/>
            <person name="Lovett B.R."/>
            <person name="Lee E."/>
            <person name="Macias A.M."/>
            <person name="Hajek A.E."/>
            <person name="De Bivort B.L."/>
            <person name="Kasson M.T."/>
            <person name="De Fine Licht H.H."/>
            <person name="Stajich J.E."/>
        </authorList>
    </citation>
    <scope>NUCLEOTIDE SEQUENCE</scope>
    <source>
        <strain evidence="1">Berkeley</strain>
    </source>
</reference>
<evidence type="ECO:0000313" key="1">
    <source>
        <dbReference type="EMBL" id="KAJ9082717.1"/>
    </source>
</evidence>
<protein>
    <submittedName>
        <fullName evidence="1">Uncharacterized protein</fullName>
    </submittedName>
</protein>
<keyword evidence="2" id="KW-1185">Reference proteome</keyword>
<evidence type="ECO:0000313" key="2">
    <source>
        <dbReference type="Proteomes" id="UP001165960"/>
    </source>
</evidence>
<dbReference type="EMBL" id="QTSX02001424">
    <property type="protein sequence ID" value="KAJ9082717.1"/>
    <property type="molecule type" value="Genomic_DNA"/>
</dbReference>
<accession>A0ACC2U716</accession>